<dbReference type="InterPro" id="IPR035439">
    <property type="entry name" value="UPF0145_dom_sf"/>
</dbReference>
<accession>A0ABP6W4I5</accession>
<reference evidence="3" key="1">
    <citation type="journal article" date="2019" name="Int. J. Syst. Evol. Microbiol.">
        <title>The Global Catalogue of Microorganisms (GCM) 10K type strain sequencing project: providing services to taxonomists for standard genome sequencing and annotation.</title>
        <authorList>
            <consortium name="The Broad Institute Genomics Platform"/>
            <consortium name="The Broad Institute Genome Sequencing Center for Infectious Disease"/>
            <person name="Wu L."/>
            <person name="Ma J."/>
        </authorList>
    </citation>
    <scope>NUCLEOTIDE SEQUENCE [LARGE SCALE GENOMIC DNA]</scope>
    <source>
        <strain evidence="3">JCM 16898</strain>
    </source>
</reference>
<keyword evidence="3" id="KW-1185">Reference proteome</keyword>
<organism evidence="2 3">
    <name type="scientific">Amycolatopsis ultiminotia</name>
    <dbReference type="NCBI Taxonomy" id="543629"/>
    <lineage>
        <taxon>Bacteria</taxon>
        <taxon>Bacillati</taxon>
        <taxon>Actinomycetota</taxon>
        <taxon>Actinomycetes</taxon>
        <taxon>Pseudonocardiales</taxon>
        <taxon>Pseudonocardiaceae</taxon>
        <taxon>Amycolatopsis</taxon>
    </lineage>
</organism>
<gene>
    <name evidence="2" type="ORF">GCM10022222_30220</name>
</gene>
<dbReference type="Pfam" id="PF01906">
    <property type="entry name" value="YbjQ_1"/>
    <property type="match status" value="1"/>
</dbReference>
<sequence length="266" mass="27984">MPEWDGQGLPPVAQARVQRYAASGPWTSLLSVPGAVGAEAAGFRPSGEVMGCVVQRVGWSATLAVTALQQITMRAEFLREGYRATLERLRREAQAIGADGVIGIALSVTPLDETMHEFVALGTAVRAESKQRPGFVFTTELSGPDVSKLVQAGWVPATVVTGFGARAVVDYNMQYQTTVWSGNTEVDAHTELVTAVRSAARTEFGRAVRESGADGAIVSRMTLDSWQLGEVGVAGVASVFGTAVARFHTGAAAPSAALTILPLDRP</sequence>
<dbReference type="EMBL" id="BAAAZN010000005">
    <property type="protein sequence ID" value="GAA3544488.1"/>
    <property type="molecule type" value="Genomic_DNA"/>
</dbReference>
<dbReference type="Gene3D" id="3.30.110.70">
    <property type="entry name" value="Hypothetical protein apc22750. Chain B"/>
    <property type="match status" value="1"/>
</dbReference>
<dbReference type="SUPFAM" id="SSF117782">
    <property type="entry name" value="YbjQ-like"/>
    <property type="match status" value="1"/>
</dbReference>
<comment type="similarity">
    <text evidence="1">Belongs to the UPF0145 family.</text>
</comment>
<protein>
    <submittedName>
        <fullName evidence="2">Heavy metal-binding domain-containing protein</fullName>
    </submittedName>
</protein>
<name>A0ABP6W4I5_9PSEU</name>
<evidence type="ECO:0000256" key="1">
    <source>
        <dbReference type="ARBA" id="ARBA00010751"/>
    </source>
</evidence>
<dbReference type="Proteomes" id="UP001500689">
    <property type="component" value="Unassembled WGS sequence"/>
</dbReference>
<comment type="caution">
    <text evidence="2">The sequence shown here is derived from an EMBL/GenBank/DDBJ whole genome shotgun (WGS) entry which is preliminary data.</text>
</comment>
<evidence type="ECO:0000313" key="2">
    <source>
        <dbReference type="EMBL" id="GAA3544488.1"/>
    </source>
</evidence>
<dbReference type="RefSeq" id="WP_344859982.1">
    <property type="nucleotide sequence ID" value="NZ_BAAAZN010000005.1"/>
</dbReference>
<dbReference type="InterPro" id="IPR002765">
    <property type="entry name" value="UPF0145_YbjQ-like"/>
</dbReference>
<evidence type="ECO:0000313" key="3">
    <source>
        <dbReference type="Proteomes" id="UP001500689"/>
    </source>
</evidence>
<proteinExistence type="inferred from homology"/>